<proteinExistence type="inferred from homology"/>
<dbReference type="Proteomes" id="UP000256645">
    <property type="component" value="Unassembled WGS sequence"/>
</dbReference>
<dbReference type="SUPFAM" id="SSF56317">
    <property type="entry name" value="Carbon-nitrogen hydrolase"/>
    <property type="match status" value="1"/>
</dbReference>
<comment type="caution">
    <text evidence="3">The sequence shown here is derived from an EMBL/GenBank/DDBJ whole genome shotgun (WGS) entry which is preliminary data.</text>
</comment>
<dbReference type="Gene3D" id="3.60.110.10">
    <property type="entry name" value="Carbon-nitrogen hydrolase"/>
    <property type="match status" value="1"/>
</dbReference>
<protein>
    <recommendedName>
        <fullName evidence="2">CN hydrolase domain-containing protein</fullName>
    </recommendedName>
</protein>
<evidence type="ECO:0000256" key="1">
    <source>
        <dbReference type="ARBA" id="ARBA00008129"/>
    </source>
</evidence>
<dbReference type="InterPro" id="IPR044149">
    <property type="entry name" value="Nitrilases_CHs"/>
</dbReference>
<evidence type="ECO:0000313" key="4">
    <source>
        <dbReference type="Proteomes" id="UP000256645"/>
    </source>
</evidence>
<dbReference type="PROSITE" id="PS50263">
    <property type="entry name" value="CN_HYDROLASE"/>
    <property type="match status" value="1"/>
</dbReference>
<evidence type="ECO:0000313" key="3">
    <source>
        <dbReference type="EMBL" id="RDW82359.1"/>
    </source>
</evidence>
<organism evidence="3 4">
    <name type="scientific">Coleophoma cylindrospora</name>
    <dbReference type="NCBI Taxonomy" id="1849047"/>
    <lineage>
        <taxon>Eukaryota</taxon>
        <taxon>Fungi</taxon>
        <taxon>Dikarya</taxon>
        <taxon>Ascomycota</taxon>
        <taxon>Pezizomycotina</taxon>
        <taxon>Leotiomycetes</taxon>
        <taxon>Helotiales</taxon>
        <taxon>Dermateaceae</taxon>
        <taxon>Coleophoma</taxon>
    </lineage>
</organism>
<accession>A0A3D8S7S3</accession>
<evidence type="ECO:0000259" key="2">
    <source>
        <dbReference type="PROSITE" id="PS50263"/>
    </source>
</evidence>
<dbReference type="AlphaFoldDB" id="A0A3D8S7S3"/>
<keyword evidence="4" id="KW-1185">Reference proteome</keyword>
<dbReference type="PANTHER" id="PTHR46044:SF1">
    <property type="entry name" value="CN HYDROLASE DOMAIN-CONTAINING PROTEIN"/>
    <property type="match status" value="1"/>
</dbReference>
<dbReference type="CDD" id="cd07564">
    <property type="entry name" value="nitrilases_CHs"/>
    <property type="match status" value="1"/>
</dbReference>
<dbReference type="OrthoDB" id="10250282at2759"/>
<reference evidence="3 4" key="1">
    <citation type="journal article" date="2018" name="IMA Fungus">
        <title>IMA Genome-F 9: Draft genome sequence of Annulohypoxylon stygium, Aspergillus mulundensis, Berkeleyomyces basicola (syn. Thielaviopsis basicola), Ceratocystis smalleyi, two Cercospora beticola strains, Coleophoma cylindrospora, Fusarium fracticaudum, Phialophora cf. hyalina, and Morchella septimelata.</title>
        <authorList>
            <person name="Wingfield B.D."/>
            <person name="Bills G.F."/>
            <person name="Dong Y."/>
            <person name="Huang W."/>
            <person name="Nel W.J."/>
            <person name="Swalarsk-Parry B.S."/>
            <person name="Vaghefi N."/>
            <person name="Wilken P.M."/>
            <person name="An Z."/>
            <person name="de Beer Z.W."/>
            <person name="De Vos L."/>
            <person name="Chen L."/>
            <person name="Duong T.A."/>
            <person name="Gao Y."/>
            <person name="Hammerbacher A."/>
            <person name="Kikkert J.R."/>
            <person name="Li Y."/>
            <person name="Li H."/>
            <person name="Li K."/>
            <person name="Li Q."/>
            <person name="Liu X."/>
            <person name="Ma X."/>
            <person name="Naidoo K."/>
            <person name="Pethybridge S.J."/>
            <person name="Sun J."/>
            <person name="Steenkamp E.T."/>
            <person name="van der Nest M.A."/>
            <person name="van Wyk S."/>
            <person name="Wingfield M.J."/>
            <person name="Xiong C."/>
            <person name="Yue Q."/>
            <person name="Zhang X."/>
        </authorList>
    </citation>
    <scope>NUCLEOTIDE SEQUENCE [LARGE SCALE GENOMIC DNA]</scope>
    <source>
        <strain evidence="3 4">BP6252</strain>
    </source>
</reference>
<dbReference type="InterPro" id="IPR003010">
    <property type="entry name" value="C-N_Hydrolase"/>
</dbReference>
<feature type="domain" description="CN hydrolase" evidence="2">
    <location>
        <begin position="8"/>
        <end position="287"/>
    </location>
</feature>
<dbReference type="EMBL" id="PDLM01000003">
    <property type="protein sequence ID" value="RDW82359.1"/>
    <property type="molecule type" value="Genomic_DNA"/>
</dbReference>
<dbReference type="PANTHER" id="PTHR46044">
    <property type="entry name" value="NITRILASE"/>
    <property type="match status" value="1"/>
</dbReference>
<sequence>MPEITPKFKAAAVHSAPIYMDKAKTLKKVINWIEKASTESIELLVFPEVFVPGFPYFINPYPPKQQVGAIIEYGKQSVVVGEDGGDLKEVMAACRKNKLAISLGISERMAGGHTLFNAQVMIDSNGQILGVHRKLQPTFAERYVWAQGSGHTLRAYETQAGYRIGGLACWEHTLNGARQALIQDRQQIHAAAWPALSTIEGFQNVADIQIEAMMKNHAITAQVFVICASNYVDQSCLDWLTENVGPLKEGSLGLGGGYSAIYHPFCAAVAGPKVGDGEELVIADIDLAQIGFVKVWVDGAGHYSRPEILKFEMDRRPVWPDDVITARSNLRSAPHGDTSQAGSEGYN</sequence>
<dbReference type="Pfam" id="PF00795">
    <property type="entry name" value="CN_hydrolase"/>
    <property type="match status" value="1"/>
</dbReference>
<gene>
    <name evidence="3" type="ORF">BP6252_03471</name>
</gene>
<comment type="similarity">
    <text evidence="1">Belongs to the carbon-nitrogen hydrolase superfamily. Nitrilase family.</text>
</comment>
<dbReference type="InterPro" id="IPR036526">
    <property type="entry name" value="C-N_Hydrolase_sf"/>
</dbReference>
<dbReference type="GO" id="GO:0003824">
    <property type="term" value="F:catalytic activity"/>
    <property type="evidence" value="ECO:0007669"/>
    <property type="project" value="InterPro"/>
</dbReference>
<dbReference type="STRING" id="1849047.A0A3D8S7S3"/>
<name>A0A3D8S7S3_9HELO</name>